<gene>
    <name evidence="2" type="ORF">HXA33_04670</name>
</gene>
<evidence type="ECO:0008006" key="4">
    <source>
        <dbReference type="Google" id="ProtNLM"/>
    </source>
</evidence>
<organism evidence="2 3">
    <name type="scientific">Salipaludibacillus agaradhaerens</name>
    <name type="common">Bacillus agaradhaerens</name>
    <dbReference type="NCBI Taxonomy" id="76935"/>
    <lineage>
        <taxon>Bacteria</taxon>
        <taxon>Bacillati</taxon>
        <taxon>Bacillota</taxon>
        <taxon>Bacilli</taxon>
        <taxon>Bacillales</taxon>
        <taxon>Bacillaceae</taxon>
    </lineage>
</organism>
<evidence type="ECO:0000313" key="3">
    <source>
        <dbReference type="Proteomes" id="UP001057753"/>
    </source>
</evidence>
<sequence length="105" mass="11530">MTSTRFYSGLIGGILGFIFTFYAVYYGTTDEIVFGESFLMGSSMIAMGLSTIAIISACMIRLKPRFSSWTLVISGLLIPFFISTYGFVPLVFLLISGIPGIRQNN</sequence>
<feature type="transmembrane region" description="Helical" evidence="1">
    <location>
        <begin position="68"/>
        <end position="95"/>
    </location>
</feature>
<keyword evidence="1" id="KW-0812">Transmembrane</keyword>
<reference evidence="2" key="1">
    <citation type="submission" date="2020-06" db="EMBL/GenBank/DDBJ databases">
        <title>Insight into the genomes of haloalkaliphilic bacilli from Kenyan soda lakes.</title>
        <authorList>
            <person name="Mwirichia R."/>
            <person name="Villamizar G.C."/>
            <person name="Poehlein A."/>
            <person name="Mugweru J."/>
            <person name="Kipnyargis A."/>
            <person name="Kiplimo D."/>
            <person name="Orwa P."/>
            <person name="Daniel R."/>
        </authorList>
    </citation>
    <scope>NUCLEOTIDE SEQUENCE</scope>
    <source>
        <strain evidence="2">B1096_S55</strain>
    </source>
</reference>
<evidence type="ECO:0000313" key="2">
    <source>
        <dbReference type="EMBL" id="MCR6095830.1"/>
    </source>
</evidence>
<keyword evidence="3" id="KW-1185">Reference proteome</keyword>
<keyword evidence="1" id="KW-0472">Membrane</keyword>
<name>A0A9Q4B0N3_SALAG</name>
<feature type="transmembrane region" description="Helical" evidence="1">
    <location>
        <begin position="6"/>
        <end position="26"/>
    </location>
</feature>
<feature type="transmembrane region" description="Helical" evidence="1">
    <location>
        <begin position="38"/>
        <end position="62"/>
    </location>
</feature>
<dbReference type="RefSeq" id="WP_257820569.1">
    <property type="nucleotide sequence ID" value="NZ_JABXYM010000001.1"/>
</dbReference>
<evidence type="ECO:0000256" key="1">
    <source>
        <dbReference type="SAM" id="Phobius"/>
    </source>
</evidence>
<keyword evidence="1" id="KW-1133">Transmembrane helix</keyword>
<dbReference type="AlphaFoldDB" id="A0A9Q4B0N3"/>
<proteinExistence type="predicted"/>
<dbReference type="Proteomes" id="UP001057753">
    <property type="component" value="Unassembled WGS sequence"/>
</dbReference>
<dbReference type="EMBL" id="JABXYM010000001">
    <property type="protein sequence ID" value="MCR6095830.1"/>
    <property type="molecule type" value="Genomic_DNA"/>
</dbReference>
<accession>A0A9Q4B0N3</accession>
<protein>
    <recommendedName>
        <fullName evidence="4">DUF4064 domain-containing protein</fullName>
    </recommendedName>
</protein>
<comment type="caution">
    <text evidence="2">The sequence shown here is derived from an EMBL/GenBank/DDBJ whole genome shotgun (WGS) entry which is preliminary data.</text>
</comment>